<evidence type="ECO:0000313" key="1">
    <source>
        <dbReference type="EMBL" id="QSB05118.1"/>
    </source>
</evidence>
<protein>
    <submittedName>
        <fullName evidence="1">Uncharacterized protein</fullName>
    </submittedName>
</protein>
<dbReference type="AlphaFoldDB" id="A0A895XTZ5"/>
<name>A0A895XTZ5_9ACTN</name>
<dbReference type="KEGG" id="nav:JQS30_15375"/>
<accession>A0A895XTZ5</accession>
<sequence>MPGHEPPSPESIDGFRLRLGAFEETVKCQEAFREGFYKPTVIEVNKVGNGHQASGEVARRICVNYRDSDGDIAMDTQTLEREIDELDTAAGHELVVTGAAYAKAHIQGCNRRR</sequence>
<proteinExistence type="predicted"/>
<dbReference type="RefSeq" id="WP_213171119.1">
    <property type="nucleotide sequence ID" value="NZ_CP070496.1"/>
</dbReference>
<gene>
    <name evidence="1" type="ORF">JQS30_15375</name>
</gene>
<organism evidence="1 2">
    <name type="scientific">Natronoglycomyces albus</name>
    <dbReference type="NCBI Taxonomy" id="2811108"/>
    <lineage>
        <taxon>Bacteria</taxon>
        <taxon>Bacillati</taxon>
        <taxon>Actinomycetota</taxon>
        <taxon>Actinomycetes</taxon>
        <taxon>Glycomycetales</taxon>
        <taxon>Glycomycetaceae</taxon>
        <taxon>Natronoglycomyces</taxon>
    </lineage>
</organism>
<keyword evidence="2" id="KW-1185">Reference proteome</keyword>
<dbReference type="Proteomes" id="UP000662939">
    <property type="component" value="Chromosome"/>
</dbReference>
<dbReference type="EMBL" id="CP070496">
    <property type="protein sequence ID" value="QSB05118.1"/>
    <property type="molecule type" value="Genomic_DNA"/>
</dbReference>
<evidence type="ECO:0000313" key="2">
    <source>
        <dbReference type="Proteomes" id="UP000662939"/>
    </source>
</evidence>
<reference evidence="1" key="1">
    <citation type="submission" date="2021-02" db="EMBL/GenBank/DDBJ databases">
        <title>Natronoglycomyces albus gen. nov., sp. nov, a haloalkaliphilic actinobacterium from a soda solonchak soil.</title>
        <authorList>
            <person name="Sorokin D.Y."/>
            <person name="Khijniak T.V."/>
            <person name="Zakharycheva A.P."/>
            <person name="Boueva O.V."/>
            <person name="Ariskina E.V."/>
            <person name="Hahnke R.L."/>
            <person name="Bunk B."/>
            <person name="Sproer C."/>
            <person name="Schumann P."/>
            <person name="Evtushenko L.I."/>
            <person name="Kublanov I.V."/>
        </authorList>
    </citation>
    <scope>NUCLEOTIDE SEQUENCE</scope>
    <source>
        <strain evidence="1">DSM 106290</strain>
    </source>
</reference>